<dbReference type="Gene3D" id="3.10.20.620">
    <property type="match status" value="1"/>
</dbReference>
<dbReference type="GO" id="GO:0006995">
    <property type="term" value="P:cellular response to nitrogen starvation"/>
    <property type="evidence" value="ECO:0007669"/>
    <property type="project" value="TreeGrafter"/>
</dbReference>
<evidence type="ECO:0000259" key="1">
    <source>
        <dbReference type="Pfam" id="PF20638"/>
    </source>
</evidence>
<reference evidence="5" key="3">
    <citation type="submission" date="2019-02" db="EMBL/GenBank/DDBJ databases">
        <title>FDA dAtabase for Regulatory Grade micrObial Sequences (FDA-ARGOS): Supporting development and validation of Infectious Disease Dx tests.</title>
        <authorList>
            <person name="Duncan R."/>
            <person name="Fisher C."/>
            <person name="Tallon L."/>
            <person name="Sadzewicz L."/>
            <person name="Sengamalay N."/>
            <person name="Ott S."/>
            <person name="Godinez A."/>
            <person name="Nagaraj S."/>
            <person name="Vavikolanu K."/>
            <person name="Vyas G."/>
            <person name="Nadendla S."/>
            <person name="Aluvathingal J."/>
            <person name="Sichtig H."/>
        </authorList>
    </citation>
    <scope>NUCLEOTIDE SEQUENCE [LARGE SCALE GENOMIC DNA]</scope>
    <source>
        <strain evidence="5">FDAARGOS_360</strain>
    </source>
</reference>
<dbReference type="VEuPathDB" id="TriTrypDB:LdCL_300015600"/>
<sequence>MRSQKEYIGGVPVVVSLADGDILHPTDRPAPAAFVLPRTTMLLAIVRDLLQLFRPYAAALHPETTQVWFSVRDTPLSWLYPAGAVKDYVNECVREERAAHLSASSTSSPSSSAAAALLQSHLCSILSEPLELSFHIHSLTKGSSLARTVPLYINYDRLEEHIRMEVKQAHKAAYTVLYGNYTIYQREAESALQAAVGLALYRPFDAAAQEQLQQQRYRDPGLSGSGGAGVGNGGYSSSSSPGGGYSAPFAFTSPYLLAEYQQLLRGLLTPRPHVAYLIRIGFPFAYRGAAGRSESGYLQYDAHRVSAAPALALSVTATEAAAAPTIEPEQLPLGLLLWRLFRAPVLRWKAQQPQEHPRDSTSPSTSAHASAVVLSEVERTYQQLLRTLAPYYADPPRCATDELEKQEPLLTSTPPEPPAWAAWEHAMVQAFMRDYEERPEKCGLGLEFAEAAAPSATSPNAGRRVRFMVQGIQPPLSTPGSFLEAHLSSSDRAIFVTVQV</sequence>
<dbReference type="GO" id="GO:0044233">
    <property type="term" value="C:mitochondria-associated endoplasmic reticulum membrane contact site"/>
    <property type="evidence" value="ECO:0007669"/>
    <property type="project" value="TreeGrafter"/>
</dbReference>
<dbReference type="GO" id="GO:0061908">
    <property type="term" value="C:phagophore"/>
    <property type="evidence" value="ECO:0007669"/>
    <property type="project" value="TreeGrafter"/>
</dbReference>
<dbReference type="GO" id="GO:0000422">
    <property type="term" value="P:autophagy of mitochondrion"/>
    <property type="evidence" value="ECO:0007669"/>
    <property type="project" value="TreeGrafter"/>
</dbReference>
<feature type="domain" description="Autophagy protein ATG5 UblA" evidence="1">
    <location>
        <begin position="9"/>
        <end position="90"/>
    </location>
</feature>
<dbReference type="InterPro" id="IPR042527">
    <property type="entry name" value="Atg5_UblA_dom_sf"/>
</dbReference>
<dbReference type="GO" id="GO:0019776">
    <property type="term" value="F:Atg8-family ligase activity"/>
    <property type="evidence" value="ECO:0007669"/>
    <property type="project" value="TreeGrafter"/>
</dbReference>
<dbReference type="GO" id="GO:0034045">
    <property type="term" value="C:phagophore assembly site membrane"/>
    <property type="evidence" value="ECO:0007669"/>
    <property type="project" value="TreeGrafter"/>
</dbReference>
<dbReference type="VEuPathDB" id="TriTrypDB:LDHU3_30.1360"/>
<dbReference type="GO" id="GO:0034274">
    <property type="term" value="C:Atg12-Atg5-Atg16 complex"/>
    <property type="evidence" value="ECO:0007669"/>
    <property type="project" value="TreeGrafter"/>
</dbReference>
<dbReference type="Proteomes" id="UP000318821">
    <property type="component" value="Unassembled WGS sequence"/>
</dbReference>
<comment type="caution">
    <text evidence="2">The sequence shown here is derived from an EMBL/GenBank/DDBJ whole genome shotgun (WGS) entry which is preliminary data.</text>
</comment>
<protein>
    <recommendedName>
        <fullName evidence="1">Autophagy protein ATG5 UblA domain-containing protein</fullName>
    </recommendedName>
</protein>
<dbReference type="InterPro" id="IPR007239">
    <property type="entry name" value="Atg5"/>
</dbReference>
<dbReference type="VEuPathDB" id="TriTrypDB:LdBPK_301040.1"/>
<organism evidence="2 5">
    <name type="scientific">Leishmania donovani</name>
    <dbReference type="NCBI Taxonomy" id="5661"/>
    <lineage>
        <taxon>Eukaryota</taxon>
        <taxon>Discoba</taxon>
        <taxon>Euglenozoa</taxon>
        <taxon>Kinetoplastea</taxon>
        <taxon>Metakinetoplastina</taxon>
        <taxon>Trypanosomatida</taxon>
        <taxon>Trypanosomatidae</taxon>
        <taxon>Leishmaniinae</taxon>
        <taxon>Leishmania</taxon>
    </lineage>
</organism>
<gene>
    <name evidence="2" type="ORF">CGC20_7215</name>
    <name evidence="3" type="ORF">CGC21_35300</name>
</gene>
<name>A0A504X8I4_LEIDO</name>
<dbReference type="GO" id="GO:0034727">
    <property type="term" value="P:piecemeal microautophagy of the nucleus"/>
    <property type="evidence" value="ECO:0007669"/>
    <property type="project" value="TreeGrafter"/>
</dbReference>
<dbReference type="GO" id="GO:0005776">
    <property type="term" value="C:autophagosome"/>
    <property type="evidence" value="ECO:0007669"/>
    <property type="project" value="TreeGrafter"/>
</dbReference>
<evidence type="ECO:0000313" key="3">
    <source>
        <dbReference type="EMBL" id="TPP45669.1"/>
    </source>
</evidence>
<reference evidence="4" key="1">
    <citation type="submission" date="2019-02" db="EMBL/GenBank/DDBJ databases">
        <title>FDA dAtabase for Regulatory Grade micrObial Sequences (FDA-ARGOS): Supporting development and validation of Infectious Disease Dx tests.</title>
        <authorList>
            <person name="Duncan R."/>
            <person name="Fisher C."/>
            <person name="Tallon L."/>
            <person name="Sadzewicz L."/>
            <person name="Sengamalay N."/>
            <person name="Ott S."/>
            <person name="Godinez A."/>
            <person name="Nagaraj S."/>
            <person name="Vavikolanu K."/>
            <person name="Nadendla S."/>
            <person name="Aluvathingal J."/>
            <person name="Sichtig H."/>
        </authorList>
    </citation>
    <scope>NUCLEOTIDE SEQUENCE [LARGE SCALE GENOMIC DNA]</scope>
    <source>
        <strain evidence="4">FDAARGOS_361</strain>
    </source>
</reference>
<dbReference type="Proteomes" id="UP000318447">
    <property type="component" value="Unassembled WGS sequence"/>
</dbReference>
<evidence type="ECO:0000313" key="2">
    <source>
        <dbReference type="EMBL" id="TPP43409.1"/>
    </source>
</evidence>
<dbReference type="InterPro" id="IPR048939">
    <property type="entry name" value="ATG5_UblA"/>
</dbReference>
<dbReference type="PANTHER" id="PTHR13040">
    <property type="entry name" value="AUTOPHAGY PROTEIN 5"/>
    <property type="match status" value="1"/>
</dbReference>
<evidence type="ECO:0000313" key="4">
    <source>
        <dbReference type="Proteomes" id="UP000318447"/>
    </source>
</evidence>
<dbReference type="EMBL" id="RHLD01000008">
    <property type="protein sequence ID" value="TPP43409.1"/>
    <property type="molecule type" value="Genomic_DNA"/>
</dbReference>
<evidence type="ECO:0000313" key="5">
    <source>
        <dbReference type="Proteomes" id="UP000318821"/>
    </source>
</evidence>
<reference evidence="2" key="2">
    <citation type="submission" date="2019-02" db="EMBL/GenBank/DDBJ databases">
        <title>FDA dAtabase for Regulatory Grade micrObial Sequences (FDA-ARGOS): Supporting development and validation of Infectious Disease Dx tests.</title>
        <authorList>
            <person name="Duncan R."/>
            <person name="Fisher C."/>
            <person name="Tallon L.J."/>
            <person name="Sadzewicz L."/>
            <person name="Sengamalay N."/>
            <person name="Ott S."/>
            <person name="Godinez A."/>
            <person name="Nagaraj S."/>
            <person name="Nadendla S."/>
            <person name="Sichtig H."/>
        </authorList>
    </citation>
    <scope>NUCLEOTIDE SEQUENCE</scope>
    <source>
        <strain evidence="2">FDAARGOS_360</strain>
        <strain evidence="3">FDAARGOS_361</strain>
    </source>
</reference>
<proteinExistence type="predicted"/>
<dbReference type="PANTHER" id="PTHR13040:SF2">
    <property type="entry name" value="AUTOPHAGY PROTEIN 5"/>
    <property type="match status" value="1"/>
</dbReference>
<accession>A0A504X8I4</accession>
<dbReference type="AlphaFoldDB" id="A0A504X8I4"/>
<dbReference type="EMBL" id="RHLC01000011">
    <property type="protein sequence ID" value="TPP45669.1"/>
    <property type="molecule type" value="Genomic_DNA"/>
</dbReference>
<dbReference type="Pfam" id="PF20638">
    <property type="entry name" value="ATG5_UblA"/>
    <property type="match status" value="1"/>
</dbReference>